<dbReference type="InterPro" id="IPR038765">
    <property type="entry name" value="Papain-like_cys_pep_sf"/>
</dbReference>
<dbReference type="PANTHER" id="PTHR12135">
    <property type="entry name" value="DNA REPAIR PROTEIN XP-C / RAD4"/>
    <property type="match status" value="1"/>
</dbReference>
<dbReference type="InterPro" id="IPR018328">
    <property type="entry name" value="Rad4_beta-hairpin_dom3"/>
</dbReference>
<feature type="region of interest" description="Disordered" evidence="6">
    <location>
        <begin position="44"/>
        <end position="102"/>
    </location>
</feature>
<evidence type="ECO:0000313" key="11">
    <source>
        <dbReference type="Proteomes" id="UP001275084"/>
    </source>
</evidence>
<dbReference type="Pfam" id="PF03835">
    <property type="entry name" value="Rad4"/>
    <property type="match status" value="1"/>
</dbReference>
<reference evidence="10" key="1">
    <citation type="journal article" date="2023" name="Mol. Phylogenet. Evol.">
        <title>Genome-scale phylogeny and comparative genomics of the fungal order Sordariales.</title>
        <authorList>
            <person name="Hensen N."/>
            <person name="Bonometti L."/>
            <person name="Westerberg I."/>
            <person name="Brannstrom I.O."/>
            <person name="Guillou S."/>
            <person name="Cros-Aarteil S."/>
            <person name="Calhoun S."/>
            <person name="Haridas S."/>
            <person name="Kuo A."/>
            <person name="Mondo S."/>
            <person name="Pangilinan J."/>
            <person name="Riley R."/>
            <person name="LaButti K."/>
            <person name="Andreopoulos B."/>
            <person name="Lipzen A."/>
            <person name="Chen C."/>
            <person name="Yan M."/>
            <person name="Daum C."/>
            <person name="Ng V."/>
            <person name="Clum A."/>
            <person name="Steindorff A."/>
            <person name="Ohm R.A."/>
            <person name="Martin F."/>
            <person name="Silar P."/>
            <person name="Natvig D.O."/>
            <person name="Lalanne C."/>
            <person name="Gautier V."/>
            <person name="Ament-Velasquez S.L."/>
            <person name="Kruys A."/>
            <person name="Hutchinson M.I."/>
            <person name="Powell A.J."/>
            <person name="Barry K."/>
            <person name="Miller A.N."/>
            <person name="Grigoriev I.V."/>
            <person name="Debuchy R."/>
            <person name="Gladieux P."/>
            <person name="Hiltunen Thoren M."/>
            <person name="Johannesson H."/>
        </authorList>
    </citation>
    <scope>NUCLEOTIDE SEQUENCE</scope>
    <source>
        <strain evidence="10">CBS 955.72</strain>
    </source>
</reference>
<dbReference type="Gene3D" id="3.90.260.10">
    <property type="entry name" value="Transglutaminase-like"/>
    <property type="match status" value="1"/>
</dbReference>
<dbReference type="Proteomes" id="UP001275084">
    <property type="component" value="Unassembled WGS sequence"/>
</dbReference>
<dbReference type="InterPro" id="IPR036985">
    <property type="entry name" value="Transglutaminase-like_sf"/>
</dbReference>
<sequence>MAGRKRNAPTRSSPRATRSSARLQNADAPPAFLRQMVAAAITNVYTQEPASPERPSKRLRRPGEGDRTPSKPHPFNVIKANDDGDKDEDEGDVEFEDVPLPAAAVQTIIADTDDEDEDDIEFEDVDIDPAASSSAVPAGEPTRELSLNLTVQKKDLASRRVAERRKAINSEEKGRRVQVHKLHLLCLLAHVERRNAWCDDSDVQKVLRPLLTEKVVQLLNPSEDFTQFRRMQVFKSGLQEASNTFKARFKITERGLRRALWPEDEEQLKNYQLPEDAETTLDKGDFLEAARSLKGSRDVGAQLFCALLRRAGVETRLVCSLQPLACAPGAPTLPKQRPLNPMPPKLSKGEIYAAAMAKYETKATDTAGATPSPRRRLGHPNAAAYHVPSMTAPDLSPSRPVPQGPKPIQGESPYPIYWVEVLDHAHQKWHPVDPLVTGTLWKPQSLEPPASDMLNCLSYAIAFEADGSALDVTRRYAKAYNSKTTRLRIDGPYLPANRIPTSSNTAGTPGLNPGQRWWRRTMRTYARNPPKYLDQIEQTELANTEAREPMPRNISDFKDHPVYALVRHLRRHEVIVPEAEPAGTVGAGSKAALERVYRRRDLRVAHSRDKWYRLGRVVRPDEEAVRILPKRVVRRRPRFGGGVGIDYEEEDEEEGQDDPDKVGLFGEGGAGTPIYMSEQTDLYEAPPVVDGRVPKNRFKNIDVYVPSMVPKGGVHIVHERAAQAAWILGVDYAPALTGFEFKGRQGTAVLKGVVVPEESEEGIWAVIEGLVDLEAEMERERRSRRALRMWSRFIKVLRIRERIWAGVNDEEEGGGEDGDRENEEGVEGKGKGIAVDEEEDDNIAGAASDVSEEYYMGEDGEGGGFMVE</sequence>
<feature type="compositionally biased region" description="Low complexity" evidence="6">
    <location>
        <begin position="9"/>
        <end position="22"/>
    </location>
</feature>
<evidence type="ECO:0000256" key="3">
    <source>
        <dbReference type="ARBA" id="ARBA00022763"/>
    </source>
</evidence>
<comment type="subcellular location">
    <subcellularLocation>
        <location evidence="1">Nucleus</location>
    </subcellularLocation>
</comment>
<dbReference type="GO" id="GO:0003684">
    <property type="term" value="F:damaged DNA binding"/>
    <property type="evidence" value="ECO:0007669"/>
    <property type="project" value="InterPro"/>
</dbReference>
<dbReference type="Gene3D" id="2.20.20.110">
    <property type="entry name" value="Rad4, beta-hairpin domain BHD1"/>
    <property type="match status" value="1"/>
</dbReference>
<dbReference type="InterPro" id="IPR018326">
    <property type="entry name" value="Rad4_beta-hairpin_dom1"/>
</dbReference>
<dbReference type="SUPFAM" id="SSF54001">
    <property type="entry name" value="Cysteine proteinases"/>
    <property type="match status" value="1"/>
</dbReference>
<evidence type="ECO:0000259" key="7">
    <source>
        <dbReference type="SMART" id="SM01030"/>
    </source>
</evidence>
<name>A0AAJ0HFK7_9PEZI</name>
<evidence type="ECO:0000256" key="5">
    <source>
        <dbReference type="ARBA" id="ARBA00023242"/>
    </source>
</evidence>
<dbReference type="Pfam" id="PF10405">
    <property type="entry name" value="BHD_3"/>
    <property type="match status" value="1"/>
</dbReference>
<evidence type="ECO:0000256" key="2">
    <source>
        <dbReference type="ARBA" id="ARBA00009525"/>
    </source>
</evidence>
<dbReference type="AlphaFoldDB" id="A0AAJ0HFK7"/>
<dbReference type="Pfam" id="PF10403">
    <property type="entry name" value="BHD_1"/>
    <property type="match status" value="1"/>
</dbReference>
<keyword evidence="4" id="KW-0234">DNA repair</keyword>
<feature type="domain" description="Rad4 beta-hairpin" evidence="9">
    <location>
        <begin position="693"/>
        <end position="767"/>
    </location>
</feature>
<dbReference type="InterPro" id="IPR018325">
    <property type="entry name" value="Rad4/PNGase_transGLS-fold"/>
</dbReference>
<dbReference type="InterPro" id="IPR018327">
    <property type="entry name" value="BHD_2"/>
</dbReference>
<dbReference type="InterPro" id="IPR004583">
    <property type="entry name" value="DNA_repair_Rad4"/>
</dbReference>
<organism evidence="10 11">
    <name type="scientific">Lasiosphaeria hispida</name>
    <dbReference type="NCBI Taxonomy" id="260671"/>
    <lineage>
        <taxon>Eukaryota</taxon>
        <taxon>Fungi</taxon>
        <taxon>Dikarya</taxon>
        <taxon>Ascomycota</taxon>
        <taxon>Pezizomycotina</taxon>
        <taxon>Sordariomycetes</taxon>
        <taxon>Sordariomycetidae</taxon>
        <taxon>Sordariales</taxon>
        <taxon>Lasiosphaeriaceae</taxon>
        <taxon>Lasiosphaeria</taxon>
    </lineage>
</organism>
<evidence type="ECO:0000313" key="10">
    <source>
        <dbReference type="EMBL" id="KAK3349939.1"/>
    </source>
</evidence>
<dbReference type="EMBL" id="JAUIQD010000005">
    <property type="protein sequence ID" value="KAK3349939.1"/>
    <property type="molecule type" value="Genomic_DNA"/>
</dbReference>
<feature type="compositionally biased region" description="Acidic residues" evidence="6">
    <location>
        <begin position="84"/>
        <end position="97"/>
    </location>
</feature>
<protein>
    <submittedName>
        <fullName evidence="10">Nitrilase</fullName>
    </submittedName>
</protein>
<evidence type="ECO:0000256" key="4">
    <source>
        <dbReference type="ARBA" id="ARBA00023204"/>
    </source>
</evidence>
<dbReference type="GO" id="GO:0071942">
    <property type="term" value="C:XPC complex"/>
    <property type="evidence" value="ECO:0007669"/>
    <property type="project" value="TreeGrafter"/>
</dbReference>
<feature type="domain" description="Rad4 beta-hairpin" evidence="8">
    <location>
        <begin position="605"/>
        <end position="686"/>
    </location>
</feature>
<comment type="caution">
    <text evidence="10">The sequence shown here is derived from an EMBL/GenBank/DDBJ whole genome shotgun (WGS) entry which is preliminary data.</text>
</comment>
<proteinExistence type="inferred from homology"/>
<reference evidence="10" key="2">
    <citation type="submission" date="2023-06" db="EMBL/GenBank/DDBJ databases">
        <authorList>
            <consortium name="Lawrence Berkeley National Laboratory"/>
            <person name="Haridas S."/>
            <person name="Hensen N."/>
            <person name="Bonometti L."/>
            <person name="Westerberg I."/>
            <person name="Brannstrom I.O."/>
            <person name="Guillou S."/>
            <person name="Cros-Aarteil S."/>
            <person name="Calhoun S."/>
            <person name="Kuo A."/>
            <person name="Mondo S."/>
            <person name="Pangilinan J."/>
            <person name="Riley R."/>
            <person name="Labutti K."/>
            <person name="Andreopoulos B."/>
            <person name="Lipzen A."/>
            <person name="Chen C."/>
            <person name="Yanf M."/>
            <person name="Daum C."/>
            <person name="Ng V."/>
            <person name="Clum A."/>
            <person name="Steindorff A."/>
            <person name="Ohm R."/>
            <person name="Martin F."/>
            <person name="Silar P."/>
            <person name="Natvig D."/>
            <person name="Lalanne C."/>
            <person name="Gautier V."/>
            <person name="Ament-Velasquez S.L."/>
            <person name="Kruys A."/>
            <person name="Hutchinson M.I."/>
            <person name="Powell A.J."/>
            <person name="Barry K."/>
            <person name="Miller A.N."/>
            <person name="Grigoriev I.V."/>
            <person name="Debuchy R."/>
            <person name="Gladieux P."/>
            <person name="Thoren M.H."/>
            <person name="Johannesson H."/>
        </authorList>
    </citation>
    <scope>NUCLEOTIDE SEQUENCE</scope>
    <source>
        <strain evidence="10">CBS 955.72</strain>
    </source>
</reference>
<keyword evidence="3" id="KW-0227">DNA damage</keyword>
<evidence type="ECO:0000259" key="8">
    <source>
        <dbReference type="SMART" id="SM01031"/>
    </source>
</evidence>
<dbReference type="GO" id="GO:0006298">
    <property type="term" value="P:mismatch repair"/>
    <property type="evidence" value="ECO:0007669"/>
    <property type="project" value="TreeGrafter"/>
</dbReference>
<dbReference type="PANTHER" id="PTHR12135:SF0">
    <property type="entry name" value="DNA REPAIR PROTEIN COMPLEMENTING XP-C CELLS"/>
    <property type="match status" value="1"/>
</dbReference>
<feature type="region of interest" description="Disordered" evidence="6">
    <location>
        <begin position="1"/>
        <end position="29"/>
    </location>
</feature>
<keyword evidence="11" id="KW-1185">Reference proteome</keyword>
<dbReference type="GO" id="GO:0006289">
    <property type="term" value="P:nucleotide-excision repair"/>
    <property type="evidence" value="ECO:0007669"/>
    <property type="project" value="InterPro"/>
</dbReference>
<feature type="compositionally biased region" description="Acidic residues" evidence="6">
    <location>
        <begin position="809"/>
        <end position="825"/>
    </location>
</feature>
<dbReference type="Pfam" id="PF10404">
    <property type="entry name" value="BHD_2"/>
    <property type="match status" value="1"/>
</dbReference>
<comment type="similarity">
    <text evidence="2">Belongs to the XPC family.</text>
</comment>
<evidence type="ECO:0000256" key="6">
    <source>
        <dbReference type="SAM" id="MobiDB-lite"/>
    </source>
</evidence>
<accession>A0AAJ0HFK7</accession>
<evidence type="ECO:0000259" key="9">
    <source>
        <dbReference type="SMART" id="SM01032"/>
    </source>
</evidence>
<evidence type="ECO:0000256" key="1">
    <source>
        <dbReference type="ARBA" id="ARBA00004123"/>
    </source>
</evidence>
<dbReference type="SMART" id="SM01032">
    <property type="entry name" value="BHD_3"/>
    <property type="match status" value="1"/>
</dbReference>
<dbReference type="SMART" id="SM01030">
    <property type="entry name" value="BHD_1"/>
    <property type="match status" value="1"/>
</dbReference>
<dbReference type="GO" id="GO:0005737">
    <property type="term" value="C:cytoplasm"/>
    <property type="evidence" value="ECO:0007669"/>
    <property type="project" value="TreeGrafter"/>
</dbReference>
<gene>
    <name evidence="10" type="ORF">B0T25DRAFT_633212</name>
</gene>
<dbReference type="SMART" id="SM01031">
    <property type="entry name" value="BHD_2"/>
    <property type="match status" value="1"/>
</dbReference>
<keyword evidence="5" id="KW-0539">Nucleus</keyword>
<feature type="domain" description="Rad4 beta-hairpin" evidence="7">
    <location>
        <begin position="546"/>
        <end position="603"/>
    </location>
</feature>
<dbReference type="InterPro" id="IPR042488">
    <property type="entry name" value="Rad4_BHD3_sf"/>
</dbReference>
<feature type="compositionally biased region" description="Acidic residues" evidence="6">
    <location>
        <begin position="850"/>
        <end position="861"/>
    </location>
</feature>
<dbReference type="GO" id="GO:0003697">
    <property type="term" value="F:single-stranded DNA binding"/>
    <property type="evidence" value="ECO:0007669"/>
    <property type="project" value="TreeGrafter"/>
</dbReference>
<dbReference type="Gene3D" id="3.30.70.2460">
    <property type="entry name" value="Rad4, beta-hairpin domain BHD3"/>
    <property type="match status" value="1"/>
</dbReference>
<dbReference type="GO" id="GO:0000111">
    <property type="term" value="C:nucleotide-excision repair factor 2 complex"/>
    <property type="evidence" value="ECO:0007669"/>
    <property type="project" value="TreeGrafter"/>
</dbReference>
<feature type="region of interest" description="Disordered" evidence="6">
    <location>
        <begin position="809"/>
        <end position="868"/>
    </location>
</feature>